<keyword evidence="5" id="KW-1185">Reference proteome</keyword>
<accession>G3ANN6</accession>
<dbReference type="EMBL" id="GL996502">
    <property type="protein sequence ID" value="EGW32564.1"/>
    <property type="molecule type" value="Genomic_DNA"/>
</dbReference>
<name>G3ANN6_SPAPN</name>
<reference evidence="4 5" key="1">
    <citation type="journal article" date="2011" name="Proc. Natl. Acad. Sci. U.S.A.">
        <title>Comparative genomics of xylose-fermenting fungi for enhanced biofuel production.</title>
        <authorList>
            <person name="Wohlbach D.J."/>
            <person name="Kuo A."/>
            <person name="Sato T.K."/>
            <person name="Potts K.M."/>
            <person name="Salamov A.A."/>
            <person name="LaButti K.M."/>
            <person name="Sun H."/>
            <person name="Clum A."/>
            <person name="Pangilinan J.L."/>
            <person name="Lindquist E.A."/>
            <person name="Lucas S."/>
            <person name="Lapidus A."/>
            <person name="Jin M."/>
            <person name="Gunawan C."/>
            <person name="Balan V."/>
            <person name="Dale B.E."/>
            <person name="Jeffries T.W."/>
            <person name="Zinkel R."/>
            <person name="Barry K.W."/>
            <person name="Grigoriev I.V."/>
            <person name="Gasch A.P."/>
        </authorList>
    </citation>
    <scope>NUCLEOTIDE SEQUENCE [LARGE SCALE GENOMIC DNA]</scope>
    <source>
        <strain evidence="5">NRRL Y-27907 / 11-Y1</strain>
    </source>
</reference>
<dbReference type="Gene3D" id="2.30.30.750">
    <property type="match status" value="1"/>
</dbReference>
<dbReference type="eggNOG" id="KOG2045">
    <property type="taxonomic scope" value="Eukaryota"/>
</dbReference>
<evidence type="ECO:0000313" key="5">
    <source>
        <dbReference type="Proteomes" id="UP000000709"/>
    </source>
</evidence>
<feature type="region of interest" description="Disordered" evidence="1">
    <location>
        <begin position="255"/>
        <end position="297"/>
    </location>
</feature>
<dbReference type="InterPro" id="IPR047008">
    <property type="entry name" value="XRN1_SH3_sf"/>
</dbReference>
<feature type="region of interest" description="Disordered" evidence="1">
    <location>
        <begin position="348"/>
        <end position="370"/>
    </location>
</feature>
<feature type="compositionally biased region" description="Basic and acidic residues" evidence="1">
    <location>
        <begin position="424"/>
        <end position="438"/>
    </location>
</feature>
<protein>
    <submittedName>
        <fullName evidence="4">Uncharacterized protein</fullName>
    </submittedName>
</protein>
<evidence type="ECO:0000313" key="4">
    <source>
        <dbReference type="EMBL" id="EGW32564.1"/>
    </source>
</evidence>
<dbReference type="HOGENOM" id="CLU_565210_0_0_1"/>
<dbReference type="InParanoid" id="G3ANN6"/>
<organism evidence="5">
    <name type="scientific">Spathaspora passalidarum (strain NRRL Y-27907 / 11-Y1)</name>
    <dbReference type="NCBI Taxonomy" id="619300"/>
    <lineage>
        <taxon>Eukaryota</taxon>
        <taxon>Fungi</taxon>
        <taxon>Dikarya</taxon>
        <taxon>Ascomycota</taxon>
        <taxon>Saccharomycotina</taxon>
        <taxon>Pichiomycetes</taxon>
        <taxon>Debaryomycetaceae</taxon>
        <taxon>Spathaspora</taxon>
    </lineage>
</organism>
<feature type="domain" description="5'-3' exoribonuclease 1 SH3-like" evidence="2">
    <location>
        <begin position="153"/>
        <end position="223"/>
    </location>
</feature>
<dbReference type="STRING" id="619300.G3ANN6"/>
<evidence type="ECO:0000259" key="3">
    <source>
        <dbReference type="Pfam" id="PF18334"/>
    </source>
</evidence>
<feature type="compositionally biased region" description="Polar residues" evidence="1">
    <location>
        <begin position="409"/>
        <end position="423"/>
    </location>
</feature>
<feature type="domain" description="Exoribonuclease Xrn1 D2/D3" evidence="3">
    <location>
        <begin position="2"/>
        <end position="135"/>
    </location>
</feature>
<dbReference type="KEGG" id="spaa:SPAPADRAFT_61629"/>
<dbReference type="InterPro" id="IPR041385">
    <property type="entry name" value="SH3_12"/>
</dbReference>
<feature type="compositionally biased region" description="Pro residues" evidence="1">
    <location>
        <begin position="352"/>
        <end position="370"/>
    </location>
</feature>
<dbReference type="Pfam" id="PF18334">
    <property type="entry name" value="XRN1_D2_D3"/>
    <property type="match status" value="1"/>
</dbReference>
<dbReference type="FunFam" id="2.30.30.750:FF:000002">
    <property type="entry name" value="5'-3' exoribonuclease 1"/>
    <property type="match status" value="1"/>
</dbReference>
<evidence type="ECO:0000259" key="2">
    <source>
        <dbReference type="Pfam" id="PF18129"/>
    </source>
</evidence>
<dbReference type="InterPro" id="IPR041106">
    <property type="entry name" value="XRN1_D2_D3"/>
</dbReference>
<dbReference type="OrthoDB" id="372487at2759"/>
<dbReference type="Proteomes" id="UP000000709">
    <property type="component" value="Unassembled WGS sequence"/>
</dbReference>
<feature type="compositionally biased region" description="Low complexity" evidence="1">
    <location>
        <begin position="394"/>
        <end position="408"/>
    </location>
</feature>
<feature type="compositionally biased region" description="Basic residues" evidence="1">
    <location>
        <begin position="439"/>
        <end position="473"/>
    </location>
</feature>
<dbReference type="GeneID" id="18873981"/>
<dbReference type="Pfam" id="PF18129">
    <property type="entry name" value="SH3_12"/>
    <property type="match status" value="1"/>
</dbReference>
<dbReference type="AlphaFoldDB" id="G3ANN6"/>
<dbReference type="RefSeq" id="XP_007375840.1">
    <property type="nucleotide sequence ID" value="XM_007375778.1"/>
</dbReference>
<gene>
    <name evidence="4" type="ORF">SPAPADRAFT_61629</name>
</gene>
<evidence type="ECO:0000256" key="1">
    <source>
        <dbReference type="SAM" id="MobiDB-lite"/>
    </source>
</evidence>
<feature type="region of interest" description="Disordered" evidence="1">
    <location>
        <begin position="382"/>
        <end position="483"/>
    </location>
</feature>
<feature type="compositionally biased region" description="Basic and acidic residues" evidence="1">
    <location>
        <begin position="474"/>
        <end position="483"/>
    </location>
</feature>
<sequence length="483" mass="53861">MVQDKNSKINIGLELKFETKREKVLGYTRKSNNGKFWEFSPLAITLINSYKTKFPQLFAKLSALSSKDIPKVAEISSSEEIKEVRSWLKEAKADLIPVSLESESLTKFSFRAIEQYMETYILDQVPTVDRAIRGVPRDAILNASESYQLLGDQRFELGDRIVYVQDFGKVPIMSKGTVASILTVGSKTSLGVIFDHPLLGGSDMNGKLTSKRGLVIDSSLVLNLTNRQYVYHSRASKSRKPLTPEQQAARVKAVEHKKVEQDHKRVEQEQKRIEQDQKKSEQDKEKQNLIKQESQKQTHELLSLLKIKSDSKAAEHEQSSGDKDEQAVTNPNAIKHIYGQIYSSVMNQGAAPPQPMPLPPQPPVGMPIPIPRGNGMGMPYGYIPAVPGIPIPPQFLQQQQQQQQQPSQVVNPNGEDQQAINQQEKGESQEHRGSEGQRRGRGGHRVAHRGRGAHRGAVHSRGGHSRGRGGKGKPKSESDPEKN</sequence>
<proteinExistence type="predicted"/>